<name>A0A8J2L568_9HEXA</name>
<feature type="non-terminal residue" evidence="1">
    <location>
        <position position="1"/>
    </location>
</feature>
<comment type="caution">
    <text evidence="1">The sequence shown here is derived from an EMBL/GenBank/DDBJ whole genome shotgun (WGS) entry which is preliminary data.</text>
</comment>
<dbReference type="Proteomes" id="UP000708208">
    <property type="component" value="Unassembled WGS sequence"/>
</dbReference>
<protein>
    <submittedName>
        <fullName evidence="1">Uncharacterized protein</fullName>
    </submittedName>
</protein>
<evidence type="ECO:0000313" key="2">
    <source>
        <dbReference type="Proteomes" id="UP000708208"/>
    </source>
</evidence>
<keyword evidence="2" id="KW-1185">Reference proteome</keyword>
<gene>
    <name evidence="1" type="ORF">AFUS01_LOCUS26325</name>
</gene>
<accession>A0A8J2L568</accession>
<dbReference type="AlphaFoldDB" id="A0A8J2L568"/>
<proteinExistence type="predicted"/>
<dbReference type="EMBL" id="CAJVCH010349937">
    <property type="protein sequence ID" value="CAG7815659.1"/>
    <property type="molecule type" value="Genomic_DNA"/>
</dbReference>
<organism evidence="1 2">
    <name type="scientific">Allacma fusca</name>
    <dbReference type="NCBI Taxonomy" id="39272"/>
    <lineage>
        <taxon>Eukaryota</taxon>
        <taxon>Metazoa</taxon>
        <taxon>Ecdysozoa</taxon>
        <taxon>Arthropoda</taxon>
        <taxon>Hexapoda</taxon>
        <taxon>Collembola</taxon>
        <taxon>Symphypleona</taxon>
        <taxon>Sminthuridae</taxon>
        <taxon>Allacma</taxon>
    </lineage>
</organism>
<reference evidence="1" key="1">
    <citation type="submission" date="2021-06" db="EMBL/GenBank/DDBJ databases">
        <authorList>
            <person name="Hodson N. C."/>
            <person name="Mongue J. A."/>
            <person name="Jaron S. K."/>
        </authorList>
    </citation>
    <scope>NUCLEOTIDE SEQUENCE</scope>
</reference>
<sequence>KQVSEMIDNIKTCRERITQDMGFDYFVQAYKCFEASNETFAGILDNHEQ</sequence>
<evidence type="ECO:0000313" key="1">
    <source>
        <dbReference type="EMBL" id="CAG7815659.1"/>
    </source>
</evidence>